<dbReference type="AlphaFoldDB" id="A0A1E2V7N9"/>
<dbReference type="SMART" id="SM00448">
    <property type="entry name" value="REC"/>
    <property type="match status" value="1"/>
</dbReference>
<protein>
    <submittedName>
        <fullName evidence="3">Two-component system response regulator</fullName>
    </submittedName>
</protein>
<dbReference type="InterPro" id="IPR011006">
    <property type="entry name" value="CheY-like_superfamily"/>
</dbReference>
<dbReference type="PROSITE" id="PS50110">
    <property type="entry name" value="RESPONSE_REGULATORY"/>
    <property type="match status" value="1"/>
</dbReference>
<dbReference type="InterPro" id="IPR052893">
    <property type="entry name" value="TCS_response_regulator"/>
</dbReference>
<name>A0A1E2V7N9_9GAMM</name>
<dbReference type="CDD" id="cd17557">
    <property type="entry name" value="REC_Rcp-like"/>
    <property type="match status" value="1"/>
</dbReference>
<dbReference type="STRING" id="197479.BFW38_05190"/>
<evidence type="ECO:0000313" key="3">
    <source>
        <dbReference type="EMBL" id="ODC03030.1"/>
    </source>
</evidence>
<dbReference type="PANTHER" id="PTHR44520">
    <property type="entry name" value="RESPONSE REGULATOR RCP1-RELATED"/>
    <property type="match status" value="1"/>
</dbReference>
<dbReference type="Pfam" id="PF00072">
    <property type="entry name" value="Response_reg"/>
    <property type="match status" value="1"/>
</dbReference>
<dbReference type="GO" id="GO:0000160">
    <property type="term" value="P:phosphorelay signal transduction system"/>
    <property type="evidence" value="ECO:0007669"/>
    <property type="project" value="InterPro"/>
</dbReference>
<dbReference type="InterPro" id="IPR001789">
    <property type="entry name" value="Sig_transdc_resp-reg_receiver"/>
</dbReference>
<keyword evidence="1" id="KW-0597">Phosphoprotein</keyword>
<keyword evidence="4" id="KW-1185">Reference proteome</keyword>
<feature type="domain" description="Response regulatory" evidence="2">
    <location>
        <begin position="10"/>
        <end position="131"/>
    </location>
</feature>
<evidence type="ECO:0000259" key="2">
    <source>
        <dbReference type="PROSITE" id="PS50110"/>
    </source>
</evidence>
<proteinExistence type="predicted"/>
<feature type="modified residue" description="4-aspartylphosphate" evidence="1">
    <location>
        <position position="64"/>
    </location>
</feature>
<evidence type="ECO:0000256" key="1">
    <source>
        <dbReference type="PROSITE-ProRule" id="PRU00169"/>
    </source>
</evidence>
<reference evidence="3 4" key="1">
    <citation type="submission" date="2016-08" db="EMBL/GenBank/DDBJ databases">
        <authorList>
            <person name="Seilhamer J.J."/>
        </authorList>
    </citation>
    <scope>NUCLEOTIDE SEQUENCE [LARGE SCALE GENOMIC DNA]</scope>
    <source>
        <strain evidence="3 4">PH27A</strain>
    </source>
</reference>
<dbReference type="RefSeq" id="WP_068997425.1">
    <property type="nucleotide sequence ID" value="NZ_MDTQ01000001.1"/>
</dbReference>
<evidence type="ECO:0000313" key="4">
    <source>
        <dbReference type="Proteomes" id="UP000094291"/>
    </source>
</evidence>
<dbReference type="Proteomes" id="UP000094291">
    <property type="component" value="Unassembled WGS sequence"/>
</dbReference>
<organism evidence="3 4">
    <name type="scientific">Terasakiispira papahanaumokuakeensis</name>
    <dbReference type="NCBI Taxonomy" id="197479"/>
    <lineage>
        <taxon>Bacteria</taxon>
        <taxon>Pseudomonadati</taxon>
        <taxon>Pseudomonadota</taxon>
        <taxon>Gammaproteobacteria</taxon>
        <taxon>Oceanospirillales</taxon>
        <taxon>Terasakiispira</taxon>
    </lineage>
</organism>
<accession>A0A1E2V7N9</accession>
<dbReference type="SUPFAM" id="SSF52172">
    <property type="entry name" value="CheY-like"/>
    <property type="match status" value="1"/>
</dbReference>
<dbReference type="EMBL" id="MDTQ01000001">
    <property type="protein sequence ID" value="ODC03030.1"/>
    <property type="molecule type" value="Genomic_DNA"/>
</dbReference>
<sequence>MKQNAPRALNILLVDDDDVDAMGVERAFRQQSWRSSLMRAKNGEEALQMLRAGDVKSPLIMLLDLNMPRMNGFETLAALRADETLRSTVVFVLTTSKNPEEVQAVYQHNVAGYIVKSSLHQDFSQLFVFLDHYWRLVELPVA</sequence>
<dbReference type="PANTHER" id="PTHR44520:SF2">
    <property type="entry name" value="RESPONSE REGULATOR RCP1"/>
    <property type="match status" value="1"/>
</dbReference>
<gene>
    <name evidence="3" type="ORF">BFW38_05190</name>
</gene>
<comment type="caution">
    <text evidence="3">The sequence shown here is derived from an EMBL/GenBank/DDBJ whole genome shotgun (WGS) entry which is preliminary data.</text>
</comment>
<dbReference type="OrthoDB" id="9793549at2"/>
<dbReference type="Gene3D" id="3.40.50.2300">
    <property type="match status" value="1"/>
</dbReference>